<dbReference type="SUPFAM" id="SSF55120">
    <property type="entry name" value="Pseudouridine synthase"/>
    <property type="match status" value="1"/>
</dbReference>
<dbReference type="Gene3D" id="3.30.70.1560">
    <property type="entry name" value="Alpha-L RNA-binding motif"/>
    <property type="match status" value="1"/>
</dbReference>
<dbReference type="Gene3D" id="3.30.70.580">
    <property type="entry name" value="Pseudouridine synthase I, catalytic domain, N-terminal subdomain"/>
    <property type="match status" value="1"/>
</dbReference>
<dbReference type="PANTHER" id="PTHR47683">
    <property type="entry name" value="PSEUDOURIDINE SYNTHASE FAMILY PROTEIN-RELATED"/>
    <property type="match status" value="1"/>
</dbReference>
<reference evidence="8 9" key="1">
    <citation type="submission" date="2023-10" db="EMBL/GenBank/DDBJ databases">
        <title>Two novel species belonging to the OM43/NOR5 clade.</title>
        <authorList>
            <person name="Park M."/>
        </authorList>
    </citation>
    <scope>NUCLEOTIDE SEQUENCE [LARGE SCALE GENOMIC DNA]</scope>
    <source>
        <strain evidence="8 9">IMCC45268</strain>
    </source>
</reference>
<evidence type="ECO:0000259" key="7">
    <source>
        <dbReference type="Pfam" id="PF00849"/>
    </source>
</evidence>
<evidence type="ECO:0000256" key="6">
    <source>
        <dbReference type="RuleBase" id="RU003887"/>
    </source>
</evidence>
<dbReference type="InterPro" id="IPR036986">
    <property type="entry name" value="S4_RNA-bd_sf"/>
</dbReference>
<dbReference type="InterPro" id="IPR000748">
    <property type="entry name" value="PsdUridine_synth_RsuA/RluB/E/F"/>
</dbReference>
<dbReference type="Proteomes" id="UP001626549">
    <property type="component" value="Chromosome"/>
</dbReference>
<dbReference type="NCBIfam" id="TIGR00093">
    <property type="entry name" value="pseudouridine synthase"/>
    <property type="match status" value="1"/>
</dbReference>
<protein>
    <recommendedName>
        <fullName evidence="6">Pseudouridine synthase</fullName>
        <ecNumber evidence="6">5.4.99.-</ecNumber>
    </recommendedName>
</protein>
<dbReference type="InterPro" id="IPR050343">
    <property type="entry name" value="RsuA_PseudoU_synthase"/>
</dbReference>
<keyword evidence="3 6" id="KW-0413">Isomerase</keyword>
<gene>
    <name evidence="8" type="ORF">R0137_07990</name>
</gene>
<evidence type="ECO:0000256" key="5">
    <source>
        <dbReference type="ARBA" id="ARBA00037590"/>
    </source>
</evidence>
<comment type="similarity">
    <text evidence="1 6">Belongs to the pseudouridine synthase RsuA family.</text>
</comment>
<dbReference type="InterPro" id="IPR020103">
    <property type="entry name" value="PsdUridine_synth_cat_dom_sf"/>
</dbReference>
<comment type="function">
    <text evidence="5">Responsible for synthesis of pseudouridine from uracil-516 in 16S ribosomal RNA.</text>
</comment>
<evidence type="ECO:0000256" key="1">
    <source>
        <dbReference type="ARBA" id="ARBA00008348"/>
    </source>
</evidence>
<evidence type="ECO:0000313" key="9">
    <source>
        <dbReference type="Proteomes" id="UP001626549"/>
    </source>
</evidence>
<dbReference type="CDD" id="cd00165">
    <property type="entry name" value="S4"/>
    <property type="match status" value="1"/>
</dbReference>
<sequence>MPRLDKHLSKATGIGKAELRRALAQGRVTVDGVQARDGAQLINKFHKVQVDEETTQDNTPRYLMLHKPPGVVCATRDPQHKTVIDLLDQPWKRQLHIVGRLDYNSTGLVLLSNDGHWSRQLSSPKASLVKRYLVTTEKPIGTECIAAFKAGFFFAYEGLTTRPAGLKILGECTAEVELTEGRYHQIKRMFGRFDNKVLCIHRFAVGHYELGTLEPGEAVEVPKDPLKPP</sequence>
<name>A0ABZ0IH55_9GAMM</name>
<dbReference type="InterPro" id="IPR042092">
    <property type="entry name" value="PsdUridine_s_RsuA/RluB/E/F_cat"/>
</dbReference>
<feature type="domain" description="Pseudouridine synthase RsuA/RluA-like" evidence="7">
    <location>
        <begin position="62"/>
        <end position="190"/>
    </location>
</feature>
<accession>A0ABZ0IH55</accession>
<evidence type="ECO:0000256" key="2">
    <source>
        <dbReference type="ARBA" id="ARBA00022884"/>
    </source>
</evidence>
<dbReference type="InterPro" id="IPR018496">
    <property type="entry name" value="PsdUridine_synth_RsuA/RluB_CS"/>
</dbReference>
<dbReference type="EMBL" id="CP136865">
    <property type="protein sequence ID" value="WOJ98500.1"/>
    <property type="molecule type" value="Genomic_DNA"/>
</dbReference>
<evidence type="ECO:0000256" key="3">
    <source>
        <dbReference type="ARBA" id="ARBA00023235"/>
    </source>
</evidence>
<evidence type="ECO:0000313" key="8">
    <source>
        <dbReference type="EMBL" id="WOJ98500.1"/>
    </source>
</evidence>
<organism evidence="8 9">
    <name type="scientific">Congregibacter brevis</name>
    <dbReference type="NCBI Taxonomy" id="3081201"/>
    <lineage>
        <taxon>Bacteria</taxon>
        <taxon>Pseudomonadati</taxon>
        <taxon>Pseudomonadota</taxon>
        <taxon>Gammaproteobacteria</taxon>
        <taxon>Cellvibrionales</taxon>
        <taxon>Halieaceae</taxon>
        <taxon>Congregibacter</taxon>
    </lineage>
</organism>
<comment type="catalytic activity">
    <reaction evidence="4">
        <text>uridine(516) in 16S rRNA = pseudouridine(516) in 16S rRNA</text>
        <dbReference type="Rhea" id="RHEA:38867"/>
        <dbReference type="Rhea" id="RHEA-COMP:10089"/>
        <dbReference type="Rhea" id="RHEA-COMP:10090"/>
        <dbReference type="ChEBI" id="CHEBI:65314"/>
        <dbReference type="ChEBI" id="CHEBI:65315"/>
        <dbReference type="EC" id="5.4.99.19"/>
    </reaction>
</comment>
<dbReference type="InterPro" id="IPR006145">
    <property type="entry name" value="PsdUridine_synth_RsuA/RluA"/>
</dbReference>
<keyword evidence="2" id="KW-0694">RNA-binding</keyword>
<dbReference type="RefSeq" id="WP_407329859.1">
    <property type="nucleotide sequence ID" value="NZ_CP136865.1"/>
</dbReference>
<dbReference type="SUPFAM" id="SSF55174">
    <property type="entry name" value="Alpha-L RNA-binding motif"/>
    <property type="match status" value="1"/>
</dbReference>
<dbReference type="InterPro" id="IPR020094">
    <property type="entry name" value="TruA/RsuA/RluB/E/F_N"/>
</dbReference>
<evidence type="ECO:0000256" key="4">
    <source>
        <dbReference type="ARBA" id="ARBA00036749"/>
    </source>
</evidence>
<dbReference type="EC" id="5.4.99.-" evidence="6"/>
<dbReference type="PANTHER" id="PTHR47683:SF4">
    <property type="entry name" value="PSEUDOURIDINE SYNTHASE"/>
    <property type="match status" value="1"/>
</dbReference>
<proteinExistence type="inferred from homology"/>
<keyword evidence="9" id="KW-1185">Reference proteome</keyword>
<dbReference type="Gene3D" id="3.10.290.10">
    <property type="entry name" value="RNA-binding S4 domain"/>
    <property type="match status" value="1"/>
</dbReference>
<dbReference type="Pfam" id="PF00849">
    <property type="entry name" value="PseudoU_synth_2"/>
    <property type="match status" value="1"/>
</dbReference>
<dbReference type="PROSITE" id="PS01149">
    <property type="entry name" value="PSI_RSU"/>
    <property type="match status" value="1"/>
</dbReference>